<feature type="transmembrane region" description="Helical" evidence="1">
    <location>
        <begin position="12"/>
        <end position="37"/>
    </location>
</feature>
<evidence type="ECO:0000313" key="2">
    <source>
        <dbReference type="EMBL" id="TWI38285.1"/>
    </source>
</evidence>
<proteinExistence type="predicted"/>
<dbReference type="AlphaFoldDB" id="A0A562P1G9"/>
<keyword evidence="1" id="KW-1133">Transmembrane helix</keyword>
<name>A0A562P1G9_9RHOB</name>
<comment type="caution">
    <text evidence="2">The sequence shown here is derived from an EMBL/GenBank/DDBJ whole genome shotgun (WGS) entry which is preliminary data.</text>
</comment>
<protein>
    <submittedName>
        <fullName evidence="2">Uncharacterized protein</fullName>
    </submittedName>
</protein>
<reference evidence="2 3" key="1">
    <citation type="journal article" date="2015" name="Stand. Genomic Sci.">
        <title>Genomic Encyclopedia of Bacterial and Archaeal Type Strains, Phase III: the genomes of soil and plant-associated and newly described type strains.</title>
        <authorList>
            <person name="Whitman W.B."/>
            <person name="Woyke T."/>
            <person name="Klenk H.P."/>
            <person name="Zhou Y."/>
            <person name="Lilburn T.G."/>
            <person name="Beck B.J."/>
            <person name="De Vos P."/>
            <person name="Vandamme P."/>
            <person name="Eisen J.A."/>
            <person name="Garrity G."/>
            <person name="Hugenholtz P."/>
            <person name="Kyrpides N.C."/>
        </authorList>
    </citation>
    <scope>NUCLEOTIDE SEQUENCE [LARGE SCALE GENOMIC DNA]</scope>
    <source>
        <strain evidence="2 3">CGMCC 1.5364</strain>
    </source>
</reference>
<evidence type="ECO:0000256" key="1">
    <source>
        <dbReference type="SAM" id="Phobius"/>
    </source>
</evidence>
<organism evidence="2 3">
    <name type="scientific">Paracoccus sulfuroxidans</name>
    <dbReference type="NCBI Taxonomy" id="384678"/>
    <lineage>
        <taxon>Bacteria</taxon>
        <taxon>Pseudomonadati</taxon>
        <taxon>Pseudomonadota</taxon>
        <taxon>Alphaproteobacteria</taxon>
        <taxon>Rhodobacterales</taxon>
        <taxon>Paracoccaceae</taxon>
        <taxon>Paracoccus</taxon>
    </lineage>
</organism>
<feature type="transmembrane region" description="Helical" evidence="1">
    <location>
        <begin position="57"/>
        <end position="74"/>
    </location>
</feature>
<keyword evidence="1" id="KW-0812">Transmembrane</keyword>
<accession>A0A562P1G9</accession>
<dbReference type="EMBL" id="VLKU01000001">
    <property type="protein sequence ID" value="TWI38285.1"/>
    <property type="molecule type" value="Genomic_DNA"/>
</dbReference>
<keyword evidence="1" id="KW-0472">Membrane</keyword>
<gene>
    <name evidence="2" type="ORF">IQ24_00424</name>
</gene>
<dbReference type="Proteomes" id="UP000316225">
    <property type="component" value="Unassembled WGS sequence"/>
</dbReference>
<sequence>MTPESYAKIVRAGAIYDIVATAALAIPPMAYIVLQIVQWLDLQLGFGTEFLPVDPTSMFFLNLAGCFVIVWAVAKLRNPTPEMGRLDALLRFALVALQLWNVAQGATPILLGIAAVLLIIGILELRQPAPELPRATPVTSS</sequence>
<feature type="transmembrane region" description="Helical" evidence="1">
    <location>
        <begin position="109"/>
        <end position="125"/>
    </location>
</feature>
<evidence type="ECO:0000313" key="3">
    <source>
        <dbReference type="Proteomes" id="UP000316225"/>
    </source>
</evidence>
<keyword evidence="3" id="KW-1185">Reference proteome</keyword>
<dbReference type="OrthoDB" id="8926562at2"/>
<dbReference type="RefSeq" id="WP_145396053.1">
    <property type="nucleotide sequence ID" value="NZ_VLKU01000001.1"/>
</dbReference>